<dbReference type="InterPro" id="IPR021338">
    <property type="entry name" value="DUF2953"/>
</dbReference>
<feature type="compositionally biased region" description="Basic and acidic residues" evidence="1">
    <location>
        <begin position="70"/>
        <end position="79"/>
    </location>
</feature>
<protein>
    <submittedName>
        <fullName evidence="2">DUF2953 domain-containing protein</fullName>
    </submittedName>
</protein>
<organism evidence="2 3">
    <name type="scientific">Clostridium facile</name>
    <dbReference type="NCBI Taxonomy" id="2763035"/>
    <lineage>
        <taxon>Bacteria</taxon>
        <taxon>Bacillati</taxon>
        <taxon>Bacillota</taxon>
        <taxon>Clostridia</taxon>
        <taxon>Eubacteriales</taxon>
        <taxon>Clostridiaceae</taxon>
        <taxon>Clostridium</taxon>
    </lineage>
</organism>
<reference evidence="2 3" key="1">
    <citation type="submission" date="2020-08" db="EMBL/GenBank/DDBJ databases">
        <title>Genome public.</title>
        <authorList>
            <person name="Liu C."/>
            <person name="Sun Q."/>
        </authorList>
    </citation>
    <scope>NUCLEOTIDE SEQUENCE [LARGE SCALE GENOMIC DNA]</scope>
    <source>
        <strain evidence="2 3">NSJ-27</strain>
    </source>
</reference>
<proteinExistence type="predicted"/>
<evidence type="ECO:0000313" key="2">
    <source>
        <dbReference type="EMBL" id="MBC5787542.1"/>
    </source>
</evidence>
<evidence type="ECO:0000256" key="1">
    <source>
        <dbReference type="SAM" id="MobiDB-lite"/>
    </source>
</evidence>
<feature type="region of interest" description="Disordered" evidence="1">
    <location>
        <begin position="51"/>
        <end position="121"/>
    </location>
</feature>
<dbReference type="Pfam" id="PF11167">
    <property type="entry name" value="DUF2953"/>
    <property type="match status" value="1"/>
</dbReference>
<comment type="caution">
    <text evidence="2">The sequence shown here is derived from an EMBL/GenBank/DDBJ whole genome shotgun (WGS) entry which is preliminary data.</text>
</comment>
<name>A0ABR7IRU6_9CLOT</name>
<feature type="region of interest" description="Disordered" evidence="1">
    <location>
        <begin position="245"/>
        <end position="271"/>
    </location>
</feature>
<dbReference type="Proteomes" id="UP000649151">
    <property type="component" value="Unassembled WGS sequence"/>
</dbReference>
<sequence length="271" mass="31447">MWKIILLCVLLFLLLLLSIKVSLSFWLENEEYQVSLKILFFKKKLFSSEDEEEEPASSNQAETVQKKKTSFAEEERKPSDIGQSKDSYERNNKQKGKQLSSPETKNAHQNESKQDKPSKEKQSILDKIQMILDFIRPLPEPFKKLIRRFHVTNLRIYIRVAEEDAAETAISYGRMWGIVSGCLAVCRNILKIELKSLRIEPDFWQQKPLTKISGQLNLRVYAALAFILRYLWLYLTQTIQKSQTEKGGVQNESTSNRGNVRHIHGKNQGND</sequence>
<evidence type="ECO:0000313" key="3">
    <source>
        <dbReference type="Proteomes" id="UP000649151"/>
    </source>
</evidence>
<dbReference type="RefSeq" id="WP_186996459.1">
    <property type="nucleotide sequence ID" value="NZ_JACOQK010000001.1"/>
</dbReference>
<keyword evidence="3" id="KW-1185">Reference proteome</keyword>
<gene>
    <name evidence="2" type="ORF">H8Z77_05835</name>
</gene>
<accession>A0ABR7IRU6</accession>
<dbReference type="EMBL" id="JACOQK010000001">
    <property type="protein sequence ID" value="MBC5787542.1"/>
    <property type="molecule type" value="Genomic_DNA"/>
</dbReference>
<feature type="compositionally biased region" description="Basic and acidic residues" evidence="1">
    <location>
        <begin position="105"/>
        <end position="121"/>
    </location>
</feature>